<dbReference type="RefSeq" id="WP_181732240.1">
    <property type="nucleotide sequence ID" value="NZ_JACEIR010000006.1"/>
</dbReference>
<sequence>MFNTNLPSGRRRLFLLVLFVFVVAGFSAKYLLIHLGWVGNAGQQEKNPQARPEQTANPAEVLPALSPEELQKARQTADAFMRAYANRNTDEADRWLQSVKPYASDSLLALLKEETNFLKEKGVKFISALKEIRNLQCQEQSGEVRCLAETVTEESENGKTIPIERVYQVTLTEQNGNWIAQEVEVRGSFD</sequence>
<keyword evidence="2" id="KW-1185">Reference proteome</keyword>
<comment type="caution">
    <text evidence="1">The sequence shown here is derived from an EMBL/GenBank/DDBJ whole genome shotgun (WGS) entry which is preliminary data.</text>
</comment>
<protein>
    <submittedName>
        <fullName evidence="1">Uncharacterized protein</fullName>
    </submittedName>
</protein>
<evidence type="ECO:0000313" key="2">
    <source>
        <dbReference type="Proteomes" id="UP000633619"/>
    </source>
</evidence>
<evidence type="ECO:0000313" key="1">
    <source>
        <dbReference type="EMBL" id="MBH8595801.1"/>
    </source>
</evidence>
<dbReference type="Proteomes" id="UP000633619">
    <property type="component" value="Unassembled WGS sequence"/>
</dbReference>
<dbReference type="EMBL" id="JAECVW010000006">
    <property type="protein sequence ID" value="MBH8595801.1"/>
    <property type="molecule type" value="Genomic_DNA"/>
</dbReference>
<organism evidence="1 2">
    <name type="scientific">Thermoactinomyces intermedius</name>
    <dbReference type="NCBI Taxonomy" id="2024"/>
    <lineage>
        <taxon>Bacteria</taxon>
        <taxon>Bacillati</taxon>
        <taxon>Bacillota</taxon>
        <taxon>Bacilli</taxon>
        <taxon>Bacillales</taxon>
        <taxon>Thermoactinomycetaceae</taxon>
        <taxon>Thermoactinomyces</taxon>
    </lineage>
</organism>
<gene>
    <name evidence="1" type="ORF">I8U20_10705</name>
</gene>
<accession>A0A8I1DGF2</accession>
<reference evidence="1 2" key="1">
    <citation type="submission" date="2020-12" db="EMBL/GenBank/DDBJ databases">
        <title>WGS of Thermoactinomyces spp.</title>
        <authorList>
            <person name="Cheng K."/>
        </authorList>
    </citation>
    <scope>NUCLEOTIDE SEQUENCE [LARGE SCALE GENOMIC DNA]</scope>
    <source>
        <strain evidence="2">CICC 10671\DSM 43846</strain>
    </source>
</reference>
<name>A0A8I1DGF2_THEIN</name>
<proteinExistence type="predicted"/>
<dbReference type="AlphaFoldDB" id="A0A8I1DGF2"/>